<accession>A0ABQ8KZW6</accession>
<dbReference type="Proteomes" id="UP000830375">
    <property type="component" value="Unassembled WGS sequence"/>
</dbReference>
<keyword evidence="2" id="KW-1185">Reference proteome</keyword>
<protein>
    <submittedName>
        <fullName evidence="1">Transcriptional repressor NrdR</fullName>
    </submittedName>
</protein>
<reference evidence="1 2" key="1">
    <citation type="submission" date="2022-01" db="EMBL/GenBank/DDBJ databases">
        <title>A high-quality chromosome-level genome assembly of rohu carp, Labeo rohita.</title>
        <authorList>
            <person name="Arick M.A. II"/>
            <person name="Hsu C.-Y."/>
            <person name="Magbanua Z."/>
            <person name="Pechanova O."/>
            <person name="Grover C."/>
            <person name="Miller E."/>
            <person name="Thrash A."/>
            <person name="Ezzel L."/>
            <person name="Alam S."/>
            <person name="Benzie J."/>
            <person name="Hamilton M."/>
            <person name="Karsi A."/>
            <person name="Lawrence M.L."/>
            <person name="Peterson D.G."/>
        </authorList>
    </citation>
    <scope>NUCLEOTIDE SEQUENCE [LARGE SCALE GENOMIC DNA]</scope>
    <source>
        <strain evidence="2">BAU-BD-2019</strain>
        <tissue evidence="1">Blood</tissue>
    </source>
</reference>
<gene>
    <name evidence="1" type="ORF">H4Q32_027688</name>
</gene>
<evidence type="ECO:0000313" key="1">
    <source>
        <dbReference type="EMBL" id="KAI2643023.1"/>
    </source>
</evidence>
<comment type="caution">
    <text evidence="1">The sequence shown here is derived from an EMBL/GenBank/DDBJ whole genome shotgun (WGS) entry which is preliminary data.</text>
</comment>
<sequence length="91" mass="10603">MLIGNEGDFSNSGASSCSQSEWTCQDYDTEEIRKFLKLTKNLRGVQVADYFPDIKRFVENTRIFMSEGCFTNKEVYRLKKFVTKLQNQLKS</sequence>
<proteinExistence type="predicted"/>
<evidence type="ECO:0000313" key="2">
    <source>
        <dbReference type="Proteomes" id="UP000830375"/>
    </source>
</evidence>
<dbReference type="EMBL" id="JACTAM010002804">
    <property type="protein sequence ID" value="KAI2643023.1"/>
    <property type="molecule type" value="Genomic_DNA"/>
</dbReference>
<organism evidence="1 2">
    <name type="scientific">Labeo rohita</name>
    <name type="common">Indian major carp</name>
    <name type="synonym">Cyprinus rohita</name>
    <dbReference type="NCBI Taxonomy" id="84645"/>
    <lineage>
        <taxon>Eukaryota</taxon>
        <taxon>Metazoa</taxon>
        <taxon>Chordata</taxon>
        <taxon>Craniata</taxon>
        <taxon>Vertebrata</taxon>
        <taxon>Euteleostomi</taxon>
        <taxon>Actinopterygii</taxon>
        <taxon>Neopterygii</taxon>
        <taxon>Teleostei</taxon>
        <taxon>Ostariophysi</taxon>
        <taxon>Cypriniformes</taxon>
        <taxon>Cyprinidae</taxon>
        <taxon>Labeoninae</taxon>
        <taxon>Labeonini</taxon>
        <taxon>Labeo</taxon>
    </lineage>
</organism>
<name>A0ABQ8KZW6_LABRO</name>